<name>A0ABP7NZC3_9GAMM</name>
<dbReference type="EMBL" id="BAABBO010000007">
    <property type="protein sequence ID" value="GAA3957037.1"/>
    <property type="molecule type" value="Genomic_DNA"/>
</dbReference>
<keyword evidence="2" id="KW-1185">Reference proteome</keyword>
<comment type="caution">
    <text evidence="1">The sequence shown here is derived from an EMBL/GenBank/DDBJ whole genome shotgun (WGS) entry which is preliminary data.</text>
</comment>
<accession>A0ABP7NZC3</accession>
<protein>
    <submittedName>
        <fullName evidence="1">Uncharacterized protein</fullName>
    </submittedName>
</protein>
<evidence type="ECO:0000313" key="1">
    <source>
        <dbReference type="EMBL" id="GAA3957037.1"/>
    </source>
</evidence>
<reference evidence="2" key="1">
    <citation type="journal article" date="2019" name="Int. J. Syst. Evol. Microbiol.">
        <title>The Global Catalogue of Microorganisms (GCM) 10K type strain sequencing project: providing services to taxonomists for standard genome sequencing and annotation.</title>
        <authorList>
            <consortium name="The Broad Institute Genomics Platform"/>
            <consortium name="The Broad Institute Genome Sequencing Center for Infectious Disease"/>
            <person name="Wu L."/>
            <person name="Ma J."/>
        </authorList>
    </citation>
    <scope>NUCLEOTIDE SEQUENCE [LARGE SCALE GENOMIC DNA]</scope>
    <source>
        <strain evidence="2">JCM 17555</strain>
    </source>
</reference>
<evidence type="ECO:0000313" key="2">
    <source>
        <dbReference type="Proteomes" id="UP001501337"/>
    </source>
</evidence>
<dbReference type="Proteomes" id="UP001501337">
    <property type="component" value="Unassembled WGS sequence"/>
</dbReference>
<organism evidence="1 2">
    <name type="scientific">Allohahella marinimesophila</name>
    <dbReference type="NCBI Taxonomy" id="1054972"/>
    <lineage>
        <taxon>Bacteria</taxon>
        <taxon>Pseudomonadati</taxon>
        <taxon>Pseudomonadota</taxon>
        <taxon>Gammaproteobacteria</taxon>
        <taxon>Oceanospirillales</taxon>
        <taxon>Hahellaceae</taxon>
        <taxon>Allohahella</taxon>
    </lineage>
</organism>
<sequence length="49" mass="4982">MDLCAVAAGHASDVHALVTVLRRNLIGAVGNGMGGQWQGSAQEKGAYAE</sequence>
<gene>
    <name evidence="1" type="ORF">GCM10022278_14490</name>
</gene>
<proteinExistence type="predicted"/>